<gene>
    <name evidence="1" type="ORF">KDW03_03060</name>
</gene>
<proteinExistence type="predicted"/>
<dbReference type="KEGG" id="taqu:KDW03_03060"/>
<dbReference type="AlphaFoldDB" id="A0AAX3BEM2"/>
<keyword evidence="2" id="KW-1185">Reference proteome</keyword>
<evidence type="ECO:0000313" key="1">
    <source>
        <dbReference type="EMBL" id="URA10799.1"/>
    </source>
</evidence>
<evidence type="ECO:0008006" key="3">
    <source>
        <dbReference type="Google" id="ProtNLM"/>
    </source>
</evidence>
<dbReference type="Proteomes" id="UP001056539">
    <property type="component" value="Chromosome"/>
</dbReference>
<dbReference type="EMBL" id="CP073355">
    <property type="protein sequence ID" value="URA10799.1"/>
    <property type="molecule type" value="Genomic_DNA"/>
</dbReference>
<accession>A0AAX3BEM2</accession>
<sequence length="298" mass="34897">MTIIQKRTTLSTDKKLFLSRPSYKNSSSFWWIRALMWQGEVYPWEGDFHDGDEREIILFIPENTGELLECLTQILLSQGGGEEIEWFFLGIKAFSLGVSYQEVRSFLSGKVPFLVQREKEWEKLFSRAFLIQKAVQYGISLRLLLDWSNEKHWLTWLEEALDVLVPHGNQLRQIWQGFLALQNGRGWSIQDILHHLDWEDIKHMPDGPAKRLEVLQVRLKHLRYPHLSEYEARLQSLSQTIHKKTGWKLSWPAFLEGEHIVLTIPMATTRDIHSLPEKATTLFHELEEALKILRGEGV</sequence>
<dbReference type="RefSeq" id="WP_271435927.1">
    <property type="nucleotide sequence ID" value="NZ_CP073355.1"/>
</dbReference>
<reference evidence="1" key="2">
    <citation type="submission" date="2022-06" db="EMBL/GenBank/DDBJ databases">
        <title>Thermospira aquatica gen. nov., sp. nov.</title>
        <authorList>
            <person name="Ben Ali Gam Z."/>
            <person name="Labat M."/>
        </authorList>
    </citation>
    <scope>NUCLEOTIDE SEQUENCE</scope>
    <source>
        <strain evidence="1">F1F22</strain>
    </source>
</reference>
<organism evidence="1 2">
    <name type="scientific">Thermospira aquatica</name>
    <dbReference type="NCBI Taxonomy" id="2828656"/>
    <lineage>
        <taxon>Bacteria</taxon>
        <taxon>Pseudomonadati</taxon>
        <taxon>Spirochaetota</taxon>
        <taxon>Spirochaetia</taxon>
        <taxon>Brevinematales</taxon>
        <taxon>Thermospiraceae</taxon>
        <taxon>Thermospira</taxon>
    </lineage>
</organism>
<protein>
    <recommendedName>
        <fullName evidence="3">PD-(D/E)XK motif protein</fullName>
    </recommendedName>
</protein>
<reference evidence="1" key="1">
    <citation type="submission" date="2021-04" db="EMBL/GenBank/DDBJ databases">
        <authorList>
            <person name="Postec A."/>
        </authorList>
    </citation>
    <scope>NUCLEOTIDE SEQUENCE</scope>
    <source>
        <strain evidence="1">F1F22</strain>
    </source>
</reference>
<evidence type="ECO:0000313" key="2">
    <source>
        <dbReference type="Proteomes" id="UP001056539"/>
    </source>
</evidence>
<name>A0AAX3BEM2_9SPIR</name>